<keyword evidence="4" id="KW-1185">Reference proteome</keyword>
<evidence type="ECO:0000259" key="2">
    <source>
        <dbReference type="Pfam" id="PF04316"/>
    </source>
</evidence>
<dbReference type="InterPro" id="IPR031316">
    <property type="entry name" value="FlgM_C"/>
</dbReference>
<dbReference type="KEGG" id="ery:CP97_04680"/>
<dbReference type="OrthoDB" id="7392062at2"/>
<dbReference type="RefSeq" id="WP_048885000.1">
    <property type="nucleotide sequence ID" value="NZ_CP011310.1"/>
</dbReference>
<feature type="region of interest" description="Disordered" evidence="1">
    <location>
        <begin position="15"/>
        <end position="35"/>
    </location>
</feature>
<organism evidence="3 4">
    <name type="scientific">Aurantiacibacter atlanticus</name>
    <dbReference type="NCBI Taxonomy" id="1648404"/>
    <lineage>
        <taxon>Bacteria</taxon>
        <taxon>Pseudomonadati</taxon>
        <taxon>Pseudomonadota</taxon>
        <taxon>Alphaproteobacteria</taxon>
        <taxon>Sphingomonadales</taxon>
        <taxon>Erythrobacteraceae</taxon>
        <taxon>Aurantiacibacter</taxon>
    </lineage>
</organism>
<dbReference type="Pfam" id="PF04316">
    <property type="entry name" value="FlgM"/>
    <property type="match status" value="1"/>
</dbReference>
<evidence type="ECO:0000313" key="4">
    <source>
        <dbReference type="Proteomes" id="UP000059113"/>
    </source>
</evidence>
<reference evidence="3 4" key="1">
    <citation type="journal article" date="2015" name="Int. J. Syst. Evol. Microbiol.">
        <title>Erythrobacter atlanticus sp. nov., a bacterium from ocean sediment able to degrade polycyclic aromatic hydrocarbons.</title>
        <authorList>
            <person name="Zhuang L."/>
            <person name="Liu Y."/>
            <person name="Wang L."/>
            <person name="Wang W."/>
            <person name="Shao Z."/>
        </authorList>
    </citation>
    <scope>NUCLEOTIDE SEQUENCE [LARGE SCALE GENOMIC DNA]</scope>
    <source>
        <strain evidence="4">s21-N3</strain>
    </source>
</reference>
<feature type="compositionally biased region" description="Basic and acidic residues" evidence="1">
    <location>
        <begin position="18"/>
        <end position="33"/>
    </location>
</feature>
<protein>
    <recommendedName>
        <fullName evidence="2">Anti-sigma-28 factor FlgM C-terminal domain-containing protein</fullName>
    </recommendedName>
</protein>
<dbReference type="AlphaFoldDB" id="A0A0H4VA21"/>
<proteinExistence type="predicted"/>
<name>A0A0H4VA21_9SPHN</name>
<evidence type="ECO:0000313" key="3">
    <source>
        <dbReference type="EMBL" id="AKQ41477.1"/>
    </source>
</evidence>
<accession>A0A0H4VA21</accession>
<dbReference type="PATRIC" id="fig|1648404.4.peg.980"/>
<feature type="domain" description="Anti-sigma-28 factor FlgM C-terminal" evidence="2">
    <location>
        <begin position="51"/>
        <end position="86"/>
    </location>
</feature>
<sequence length="96" mass="10042">MSLYDVSKLSSIGPLRSATRELPGEKPAVDAERANGAVDGGVTVQTGAKVSAGAAPVDAERVQEIRQALREGNYPLVPSRISDAIIAARHMLSDSQ</sequence>
<reference evidence="4" key="2">
    <citation type="submission" date="2015-04" db="EMBL/GenBank/DDBJ databases">
        <title>The complete genome sequence of Erythrobacter sp. s21-N3.</title>
        <authorList>
            <person name="Zhuang L."/>
            <person name="Liu Y."/>
            <person name="Shao Z."/>
        </authorList>
    </citation>
    <scope>NUCLEOTIDE SEQUENCE [LARGE SCALE GENOMIC DNA]</scope>
    <source>
        <strain evidence="4">s21-N3</strain>
    </source>
</reference>
<dbReference type="InterPro" id="IPR035890">
    <property type="entry name" value="Anti-sigma-28_factor_FlgM_sf"/>
</dbReference>
<gene>
    <name evidence="3" type="ORF">CP97_04680</name>
</gene>
<dbReference type="EMBL" id="CP011310">
    <property type="protein sequence ID" value="AKQ41477.1"/>
    <property type="molecule type" value="Genomic_DNA"/>
</dbReference>
<evidence type="ECO:0000256" key="1">
    <source>
        <dbReference type="SAM" id="MobiDB-lite"/>
    </source>
</evidence>
<dbReference type="SUPFAM" id="SSF101498">
    <property type="entry name" value="Anti-sigma factor FlgM"/>
    <property type="match status" value="1"/>
</dbReference>
<dbReference type="Proteomes" id="UP000059113">
    <property type="component" value="Chromosome"/>
</dbReference>
<dbReference type="STRING" id="1648404.CP97_04680"/>